<dbReference type="EMBL" id="JAHUTJ010080265">
    <property type="protein sequence ID" value="MED6295567.1"/>
    <property type="molecule type" value="Genomic_DNA"/>
</dbReference>
<proteinExistence type="predicted"/>
<protein>
    <submittedName>
        <fullName evidence="2">Uncharacterized protein</fullName>
    </submittedName>
</protein>
<name>A0ABU7F8Q2_9TELE</name>
<gene>
    <name evidence="2" type="ORF">CHARACLAT_033064</name>
</gene>
<sequence length="104" mass="12001">MLGPFLSPRRVMMQQTRKGKLQRRSKVTWGPKPNNSNYNINNNGDDDDVCRSSEGPNLYHFSIKFRDTLQNKSLNISLVRSGVSKVWLWGHLGHLECVYTDPRP</sequence>
<feature type="region of interest" description="Disordered" evidence="1">
    <location>
        <begin position="1"/>
        <end position="47"/>
    </location>
</feature>
<reference evidence="2 3" key="1">
    <citation type="submission" date="2021-06" db="EMBL/GenBank/DDBJ databases">
        <authorList>
            <person name="Palmer J.M."/>
        </authorList>
    </citation>
    <scope>NUCLEOTIDE SEQUENCE [LARGE SCALE GENOMIC DNA]</scope>
    <source>
        <strain evidence="2 3">CL_MEX2019</strain>
        <tissue evidence="2">Muscle</tissue>
    </source>
</reference>
<feature type="compositionally biased region" description="Basic residues" evidence="1">
    <location>
        <begin position="17"/>
        <end position="26"/>
    </location>
</feature>
<accession>A0ABU7F8Q2</accession>
<evidence type="ECO:0000313" key="2">
    <source>
        <dbReference type="EMBL" id="MED6295567.1"/>
    </source>
</evidence>
<keyword evidence="3" id="KW-1185">Reference proteome</keyword>
<feature type="compositionally biased region" description="Low complexity" evidence="1">
    <location>
        <begin position="34"/>
        <end position="43"/>
    </location>
</feature>
<evidence type="ECO:0000256" key="1">
    <source>
        <dbReference type="SAM" id="MobiDB-lite"/>
    </source>
</evidence>
<dbReference type="Proteomes" id="UP001352852">
    <property type="component" value="Unassembled WGS sequence"/>
</dbReference>
<evidence type="ECO:0000313" key="3">
    <source>
        <dbReference type="Proteomes" id="UP001352852"/>
    </source>
</evidence>
<organism evidence="2 3">
    <name type="scientific">Characodon lateralis</name>
    <dbReference type="NCBI Taxonomy" id="208331"/>
    <lineage>
        <taxon>Eukaryota</taxon>
        <taxon>Metazoa</taxon>
        <taxon>Chordata</taxon>
        <taxon>Craniata</taxon>
        <taxon>Vertebrata</taxon>
        <taxon>Euteleostomi</taxon>
        <taxon>Actinopterygii</taxon>
        <taxon>Neopterygii</taxon>
        <taxon>Teleostei</taxon>
        <taxon>Neoteleostei</taxon>
        <taxon>Acanthomorphata</taxon>
        <taxon>Ovalentaria</taxon>
        <taxon>Atherinomorphae</taxon>
        <taxon>Cyprinodontiformes</taxon>
        <taxon>Goodeidae</taxon>
        <taxon>Characodon</taxon>
    </lineage>
</organism>
<comment type="caution">
    <text evidence="2">The sequence shown here is derived from an EMBL/GenBank/DDBJ whole genome shotgun (WGS) entry which is preliminary data.</text>
</comment>